<comment type="catalytic activity">
    <reaction evidence="3 4">
        <text>holo-[ACP] + malonyl-CoA = malonyl-[ACP] + CoA</text>
        <dbReference type="Rhea" id="RHEA:41792"/>
        <dbReference type="Rhea" id="RHEA-COMP:9623"/>
        <dbReference type="Rhea" id="RHEA-COMP:9685"/>
        <dbReference type="ChEBI" id="CHEBI:57287"/>
        <dbReference type="ChEBI" id="CHEBI:57384"/>
        <dbReference type="ChEBI" id="CHEBI:64479"/>
        <dbReference type="ChEBI" id="CHEBI:78449"/>
        <dbReference type="EC" id="2.3.1.39"/>
    </reaction>
</comment>
<dbReference type="NCBIfam" id="TIGR00128">
    <property type="entry name" value="fabD"/>
    <property type="match status" value="1"/>
</dbReference>
<dbReference type="SMART" id="SM00827">
    <property type="entry name" value="PKS_AT"/>
    <property type="match status" value="1"/>
</dbReference>
<dbReference type="Gene3D" id="3.40.366.10">
    <property type="entry name" value="Malonyl-Coenzyme A Acyl Carrier Protein, domain 2"/>
    <property type="match status" value="1"/>
</dbReference>
<feature type="active site" evidence="5">
    <location>
        <position position="90"/>
    </location>
</feature>
<sequence>MTKRAFLFAGQGAQYLGMGRELYDQYELVRSTFDEASQVLGYDVRALIDQDEEKLNQTRYTQPAILTTSVAIYRILADKGIEPDMVAGLSLGEYSALVAAGALDFKTAVALVAKRGSFMEEAAPAGSGKMVAVLNAEVSLIEAVCQEASAIGVVSPANYNTPSQIVIGGEVAAVDKAVELLKDAGVKRLIPLNVSGPFHTALLRPASQRLAEVLETVEFSDFVRPLVGNTEATVMEKERVKELLTRQVMEPVRFYDSIAKMQEAGVTEFIEIGPGKVLSGFIKKIDKSADVRQVEDVESLNALLEK</sequence>
<keyword evidence="2 4" id="KW-0012">Acyltransferase</keyword>
<keyword evidence="1 4" id="KW-0808">Transferase</keyword>
<evidence type="ECO:0000313" key="7">
    <source>
        <dbReference type="EMBL" id="KAA0115330.1"/>
    </source>
</evidence>
<dbReference type="InterPro" id="IPR050858">
    <property type="entry name" value="Mal-CoA-ACP_Trans/PKS_FabD"/>
</dbReference>
<dbReference type="GO" id="GO:0006633">
    <property type="term" value="P:fatty acid biosynthetic process"/>
    <property type="evidence" value="ECO:0007669"/>
    <property type="project" value="TreeGrafter"/>
</dbReference>
<dbReference type="SUPFAM" id="SSF52151">
    <property type="entry name" value="FabD/lysophospholipase-like"/>
    <property type="match status" value="1"/>
</dbReference>
<comment type="caution">
    <text evidence="7">The sequence shown here is derived from an EMBL/GenBank/DDBJ whole genome shotgun (WGS) entry which is preliminary data.</text>
</comment>
<evidence type="ECO:0000259" key="6">
    <source>
        <dbReference type="SMART" id="SM00827"/>
    </source>
</evidence>
<comment type="similarity">
    <text evidence="4">Belongs to the fabD family.</text>
</comment>
<evidence type="ECO:0000256" key="3">
    <source>
        <dbReference type="ARBA" id="ARBA00048462"/>
    </source>
</evidence>
<dbReference type="Proteomes" id="UP000324105">
    <property type="component" value="Unassembled WGS sequence"/>
</dbReference>
<dbReference type="PANTHER" id="PTHR42681:SF1">
    <property type="entry name" value="MALONYL-COA-ACYL CARRIER PROTEIN TRANSACYLASE, MITOCHONDRIAL"/>
    <property type="match status" value="1"/>
</dbReference>
<dbReference type="InterPro" id="IPR016035">
    <property type="entry name" value="Acyl_Trfase/lysoPLipase"/>
</dbReference>
<dbReference type="EC" id="2.3.1.39" evidence="4"/>
<dbReference type="InterPro" id="IPR014043">
    <property type="entry name" value="Acyl_transferase_dom"/>
</dbReference>
<dbReference type="Pfam" id="PF00698">
    <property type="entry name" value="Acyl_transf_1"/>
    <property type="match status" value="1"/>
</dbReference>
<dbReference type="EMBL" id="VIBR01000004">
    <property type="protein sequence ID" value="KAA0115330.1"/>
    <property type="molecule type" value="Genomic_DNA"/>
</dbReference>
<reference evidence="7 8" key="1">
    <citation type="submission" date="2019-06" db="EMBL/GenBank/DDBJ databases">
        <title>Genome sequence and analysis of a MDR-Streptococcus sanguis isolated from throat swab of children with scarlet fever from Hangzhou,China.</title>
        <authorList>
            <person name="Huang Y."/>
            <person name="Xie L."/>
            <person name="Liu W."/>
        </authorList>
    </citation>
    <scope>NUCLEOTIDE SEQUENCE [LARGE SCALE GENOMIC DNA]</scope>
    <source>
        <strain evidence="7 8">S28</strain>
    </source>
</reference>
<dbReference type="RefSeq" id="WP_149566105.1">
    <property type="nucleotide sequence ID" value="NZ_VIBR01000004.1"/>
</dbReference>
<dbReference type="PIRSF" id="PIRSF000446">
    <property type="entry name" value="Mct"/>
    <property type="match status" value="1"/>
</dbReference>
<dbReference type="Gene3D" id="3.30.70.250">
    <property type="entry name" value="Malonyl-CoA ACP transacylase, ACP-binding"/>
    <property type="match status" value="1"/>
</dbReference>
<evidence type="ECO:0000256" key="1">
    <source>
        <dbReference type="ARBA" id="ARBA00022679"/>
    </source>
</evidence>
<proteinExistence type="inferred from homology"/>
<gene>
    <name evidence="7" type="primary">fabD</name>
    <name evidence="7" type="ORF">FKX92_08820</name>
</gene>
<name>A0A5A7ZI62_STRSA</name>
<dbReference type="GO" id="GO:0005829">
    <property type="term" value="C:cytosol"/>
    <property type="evidence" value="ECO:0007669"/>
    <property type="project" value="TreeGrafter"/>
</dbReference>
<dbReference type="InterPro" id="IPR001227">
    <property type="entry name" value="Ac_transferase_dom_sf"/>
</dbReference>
<evidence type="ECO:0000256" key="5">
    <source>
        <dbReference type="PIRSR" id="PIRSR000446-1"/>
    </source>
</evidence>
<organism evidence="7 8">
    <name type="scientific">Streptococcus sanguinis</name>
    <dbReference type="NCBI Taxonomy" id="1305"/>
    <lineage>
        <taxon>Bacteria</taxon>
        <taxon>Bacillati</taxon>
        <taxon>Bacillota</taxon>
        <taxon>Bacilli</taxon>
        <taxon>Lactobacillales</taxon>
        <taxon>Streptococcaceae</taxon>
        <taxon>Streptococcus</taxon>
    </lineage>
</organism>
<dbReference type="PANTHER" id="PTHR42681">
    <property type="entry name" value="MALONYL-COA-ACYL CARRIER PROTEIN TRANSACYLASE, MITOCHONDRIAL"/>
    <property type="match status" value="1"/>
</dbReference>
<feature type="active site" evidence="5">
    <location>
        <position position="199"/>
    </location>
</feature>
<dbReference type="InterPro" id="IPR016036">
    <property type="entry name" value="Malonyl_transacylase_ACP-bd"/>
</dbReference>
<dbReference type="GO" id="GO:0004314">
    <property type="term" value="F:[acyl-carrier-protein] S-malonyltransferase activity"/>
    <property type="evidence" value="ECO:0007669"/>
    <property type="project" value="UniProtKB-EC"/>
</dbReference>
<evidence type="ECO:0000256" key="2">
    <source>
        <dbReference type="ARBA" id="ARBA00023315"/>
    </source>
</evidence>
<dbReference type="InterPro" id="IPR024925">
    <property type="entry name" value="Malonyl_CoA-ACP_transAc"/>
</dbReference>
<protein>
    <recommendedName>
        <fullName evidence="4">Malonyl CoA-acyl carrier protein transacylase</fullName>
        <ecNumber evidence="4">2.3.1.39</ecNumber>
    </recommendedName>
</protein>
<dbReference type="InterPro" id="IPR004410">
    <property type="entry name" value="Malonyl_CoA-ACP_transAc_FabD"/>
</dbReference>
<feature type="domain" description="Malonyl-CoA:ACP transacylase (MAT)" evidence="6">
    <location>
        <begin position="7"/>
        <end position="305"/>
    </location>
</feature>
<dbReference type="SUPFAM" id="SSF55048">
    <property type="entry name" value="Probable ACP-binding domain of malonyl-CoA ACP transacylase"/>
    <property type="match status" value="1"/>
</dbReference>
<evidence type="ECO:0000256" key="4">
    <source>
        <dbReference type="PIRNR" id="PIRNR000446"/>
    </source>
</evidence>
<dbReference type="AlphaFoldDB" id="A0A5A7ZI62"/>
<accession>A0A5A7ZI62</accession>
<evidence type="ECO:0000313" key="8">
    <source>
        <dbReference type="Proteomes" id="UP000324105"/>
    </source>
</evidence>
<dbReference type="FunFam" id="3.30.70.250:FF:000001">
    <property type="entry name" value="Malonyl CoA-acyl carrier protein transacylase"/>
    <property type="match status" value="1"/>
</dbReference>